<evidence type="ECO:0000313" key="9">
    <source>
        <dbReference type="Proteomes" id="UP001586593"/>
    </source>
</evidence>
<dbReference type="Proteomes" id="UP001586593">
    <property type="component" value="Unassembled WGS sequence"/>
</dbReference>
<feature type="compositionally biased region" description="Basic and acidic residues" evidence="6">
    <location>
        <begin position="259"/>
        <end position="273"/>
    </location>
</feature>
<evidence type="ECO:0000256" key="3">
    <source>
        <dbReference type="ARBA" id="ARBA00022824"/>
    </source>
</evidence>
<dbReference type="EMBL" id="JAZHXJ010000004">
    <property type="protein sequence ID" value="KAL1884143.1"/>
    <property type="molecule type" value="Genomic_DNA"/>
</dbReference>
<dbReference type="PANTHER" id="PTHR31394">
    <property type="entry name" value="TRANSMEMBRANE PROTEIN 199"/>
    <property type="match status" value="1"/>
</dbReference>
<organism evidence="8 9">
    <name type="scientific">Phialemonium thermophilum</name>
    <dbReference type="NCBI Taxonomy" id="223376"/>
    <lineage>
        <taxon>Eukaryota</taxon>
        <taxon>Fungi</taxon>
        <taxon>Dikarya</taxon>
        <taxon>Ascomycota</taxon>
        <taxon>Pezizomycotina</taxon>
        <taxon>Sordariomycetes</taxon>
        <taxon>Sordariomycetidae</taxon>
        <taxon>Cephalothecales</taxon>
        <taxon>Cephalothecaceae</taxon>
        <taxon>Phialemonium</taxon>
    </lineage>
</organism>
<dbReference type="InterPro" id="IPR021013">
    <property type="entry name" value="ATPase_Vma12"/>
</dbReference>
<feature type="region of interest" description="Disordered" evidence="6">
    <location>
        <begin position="258"/>
        <end position="283"/>
    </location>
</feature>
<protein>
    <recommendedName>
        <fullName evidence="10">ATPase, vacuolar ER assembly factor, Vma12</fullName>
    </recommendedName>
</protein>
<evidence type="ECO:0000256" key="7">
    <source>
        <dbReference type="SAM" id="Phobius"/>
    </source>
</evidence>
<evidence type="ECO:0000256" key="6">
    <source>
        <dbReference type="SAM" id="MobiDB-lite"/>
    </source>
</evidence>
<feature type="transmembrane region" description="Helical" evidence="7">
    <location>
        <begin position="172"/>
        <end position="194"/>
    </location>
</feature>
<keyword evidence="9" id="KW-1185">Reference proteome</keyword>
<evidence type="ECO:0000256" key="2">
    <source>
        <dbReference type="ARBA" id="ARBA00022692"/>
    </source>
</evidence>
<evidence type="ECO:0000256" key="1">
    <source>
        <dbReference type="ARBA" id="ARBA00004477"/>
    </source>
</evidence>
<feature type="transmembrane region" description="Helical" evidence="7">
    <location>
        <begin position="200"/>
        <end position="223"/>
    </location>
</feature>
<accession>A0ABR3Y8M9</accession>
<evidence type="ECO:0008006" key="10">
    <source>
        <dbReference type="Google" id="ProtNLM"/>
    </source>
</evidence>
<dbReference type="PANTHER" id="PTHR31394:SF1">
    <property type="entry name" value="TRANSMEMBRANE PROTEIN 199"/>
    <property type="match status" value="1"/>
</dbReference>
<evidence type="ECO:0000313" key="8">
    <source>
        <dbReference type="EMBL" id="KAL1884143.1"/>
    </source>
</evidence>
<feature type="compositionally biased region" description="Basic residues" evidence="6">
    <location>
        <begin position="274"/>
        <end position="283"/>
    </location>
</feature>
<dbReference type="Pfam" id="PF11712">
    <property type="entry name" value="Vma12"/>
    <property type="match status" value="1"/>
</dbReference>
<keyword evidence="5 7" id="KW-0472">Membrane</keyword>
<evidence type="ECO:0000256" key="4">
    <source>
        <dbReference type="ARBA" id="ARBA00022989"/>
    </source>
</evidence>
<sequence>MVLLTMTPSIVEGLRIRREGSVAPDGGAQAETIGTDEHQSLEDPAVGNPISHRQILDLWKHIRSSTVDGFSLEELLRGTSIYKPPPPPRPEPSDEYKALMARLRREEEERVYERMTRQVPGTETFLERFPSSAHMARVFAEVHRPIKAADVGDDGEVINAAAYRDVQKQLMLVLNLLLSIFGVAGALWVLARWWSTPARLFLAMGGSIMVGIVEVSLYCGYLWHVGQARKKESKVREVKDVLQTWMVGTDGAEDPAVAKVKDLSDERSREPGKLRRRKQKGPG</sequence>
<gene>
    <name evidence="8" type="ORF">VTK73DRAFT_6812</name>
</gene>
<reference evidence="8 9" key="1">
    <citation type="journal article" date="2024" name="Commun. Biol.">
        <title>Comparative genomic analysis of thermophilic fungi reveals convergent evolutionary adaptations and gene losses.</title>
        <authorList>
            <person name="Steindorff A.S."/>
            <person name="Aguilar-Pontes M.V."/>
            <person name="Robinson A.J."/>
            <person name="Andreopoulos B."/>
            <person name="LaButti K."/>
            <person name="Kuo A."/>
            <person name="Mondo S."/>
            <person name="Riley R."/>
            <person name="Otillar R."/>
            <person name="Haridas S."/>
            <person name="Lipzen A."/>
            <person name="Grimwood J."/>
            <person name="Schmutz J."/>
            <person name="Clum A."/>
            <person name="Reid I.D."/>
            <person name="Moisan M.C."/>
            <person name="Butler G."/>
            <person name="Nguyen T.T.M."/>
            <person name="Dewar K."/>
            <person name="Conant G."/>
            <person name="Drula E."/>
            <person name="Henrissat B."/>
            <person name="Hansel C."/>
            <person name="Singer S."/>
            <person name="Hutchinson M.I."/>
            <person name="de Vries R.P."/>
            <person name="Natvig D.O."/>
            <person name="Powell A.J."/>
            <person name="Tsang A."/>
            <person name="Grigoriev I.V."/>
        </authorList>
    </citation>
    <scope>NUCLEOTIDE SEQUENCE [LARGE SCALE GENOMIC DNA]</scope>
    <source>
        <strain evidence="8 9">ATCC 24622</strain>
    </source>
</reference>
<keyword evidence="2 7" id="KW-0812">Transmembrane</keyword>
<comment type="subcellular location">
    <subcellularLocation>
        <location evidence="1">Endoplasmic reticulum membrane</location>
        <topology evidence="1">Multi-pass membrane protein</topology>
    </subcellularLocation>
</comment>
<evidence type="ECO:0000256" key="5">
    <source>
        <dbReference type="ARBA" id="ARBA00023136"/>
    </source>
</evidence>
<proteinExistence type="predicted"/>
<comment type="caution">
    <text evidence="8">The sequence shown here is derived from an EMBL/GenBank/DDBJ whole genome shotgun (WGS) entry which is preliminary data.</text>
</comment>
<keyword evidence="4 7" id="KW-1133">Transmembrane helix</keyword>
<name>A0ABR3Y8M9_9PEZI</name>
<keyword evidence="3" id="KW-0256">Endoplasmic reticulum</keyword>